<organism evidence="1 2">
    <name type="scientific">Azospirillum griseum</name>
    <dbReference type="NCBI Taxonomy" id="2496639"/>
    <lineage>
        <taxon>Bacteria</taxon>
        <taxon>Pseudomonadati</taxon>
        <taxon>Pseudomonadota</taxon>
        <taxon>Alphaproteobacteria</taxon>
        <taxon>Rhodospirillales</taxon>
        <taxon>Azospirillaceae</taxon>
        <taxon>Azospirillum</taxon>
    </lineage>
</organism>
<dbReference type="OrthoDB" id="7306900at2"/>
<proteinExistence type="predicted"/>
<name>A0A431VD00_9PROT</name>
<protein>
    <submittedName>
        <fullName evidence="1">Uncharacterized protein</fullName>
    </submittedName>
</protein>
<evidence type="ECO:0000313" key="2">
    <source>
        <dbReference type="Proteomes" id="UP000277007"/>
    </source>
</evidence>
<reference evidence="1 2" key="1">
    <citation type="submission" date="2018-12" db="EMBL/GenBank/DDBJ databases">
        <authorList>
            <person name="Yang Y."/>
        </authorList>
    </citation>
    <scope>NUCLEOTIDE SEQUENCE [LARGE SCALE GENOMIC DNA]</scope>
    <source>
        <strain evidence="1 2">L-25-5w-1</strain>
    </source>
</reference>
<sequence>MATTAWIEKRLEARQQAARARLHRRQRSTNAKKMAWTRDIARVVLVASVLTLGVLAVEIGRKAVTVLNHASAVATVSIG</sequence>
<dbReference type="RefSeq" id="WP_126618681.1">
    <property type="nucleotide sequence ID" value="NZ_JBHUCY010000008.1"/>
</dbReference>
<evidence type="ECO:0000313" key="1">
    <source>
        <dbReference type="EMBL" id="RTR16725.1"/>
    </source>
</evidence>
<keyword evidence="2" id="KW-1185">Reference proteome</keyword>
<dbReference type="Proteomes" id="UP000277007">
    <property type="component" value="Unassembled WGS sequence"/>
</dbReference>
<dbReference type="EMBL" id="RXMA01000023">
    <property type="protein sequence ID" value="RTR16725.1"/>
    <property type="molecule type" value="Genomic_DNA"/>
</dbReference>
<dbReference type="AlphaFoldDB" id="A0A431VD00"/>
<gene>
    <name evidence="1" type="ORF">EJ903_19800</name>
</gene>
<comment type="caution">
    <text evidence="1">The sequence shown here is derived from an EMBL/GenBank/DDBJ whole genome shotgun (WGS) entry which is preliminary data.</text>
</comment>
<accession>A0A431VD00</accession>